<reference evidence="2 3" key="1">
    <citation type="submission" date="2019-03" db="EMBL/GenBank/DDBJ databases">
        <title>First draft genome of Liparis tanakae, snailfish: a comprehensive survey of snailfish specific genes.</title>
        <authorList>
            <person name="Kim W."/>
            <person name="Song I."/>
            <person name="Jeong J.-H."/>
            <person name="Kim D."/>
            <person name="Kim S."/>
            <person name="Ryu S."/>
            <person name="Song J.Y."/>
            <person name="Lee S.K."/>
        </authorList>
    </citation>
    <scope>NUCLEOTIDE SEQUENCE [LARGE SCALE GENOMIC DNA]</scope>
    <source>
        <tissue evidence="2">Muscle</tissue>
    </source>
</reference>
<keyword evidence="1" id="KW-0472">Membrane</keyword>
<dbReference type="Proteomes" id="UP000314294">
    <property type="component" value="Unassembled WGS sequence"/>
</dbReference>
<dbReference type="EMBL" id="SRLO01001948">
    <property type="protein sequence ID" value="TNN34506.1"/>
    <property type="molecule type" value="Genomic_DNA"/>
</dbReference>
<feature type="transmembrane region" description="Helical" evidence="1">
    <location>
        <begin position="12"/>
        <end position="31"/>
    </location>
</feature>
<keyword evidence="1" id="KW-1133">Transmembrane helix</keyword>
<name>A0A4Z2EZU5_9TELE</name>
<evidence type="ECO:0000313" key="2">
    <source>
        <dbReference type="EMBL" id="TNN34506.1"/>
    </source>
</evidence>
<protein>
    <submittedName>
        <fullName evidence="2">Uncharacterized protein</fullName>
    </submittedName>
</protein>
<keyword evidence="1" id="KW-0812">Transmembrane</keyword>
<proteinExistence type="predicted"/>
<comment type="caution">
    <text evidence="2">The sequence shown here is derived from an EMBL/GenBank/DDBJ whole genome shotgun (WGS) entry which is preliminary data.</text>
</comment>
<evidence type="ECO:0000313" key="3">
    <source>
        <dbReference type="Proteomes" id="UP000314294"/>
    </source>
</evidence>
<gene>
    <name evidence="2" type="ORF">EYF80_055335</name>
</gene>
<keyword evidence="3" id="KW-1185">Reference proteome</keyword>
<sequence>MKRDPRWRFQFVVLVHQVDAVVLVVLVVLVVCPPPYPFSFHSTRSKCMLGPQQRSQLDSMMSSCPEEPVLVPSCVVHYSLRLVSEDSSSASYLRTSKLAKSHW</sequence>
<dbReference type="AlphaFoldDB" id="A0A4Z2EZU5"/>
<organism evidence="2 3">
    <name type="scientific">Liparis tanakae</name>
    <name type="common">Tanaka's snailfish</name>
    <dbReference type="NCBI Taxonomy" id="230148"/>
    <lineage>
        <taxon>Eukaryota</taxon>
        <taxon>Metazoa</taxon>
        <taxon>Chordata</taxon>
        <taxon>Craniata</taxon>
        <taxon>Vertebrata</taxon>
        <taxon>Euteleostomi</taxon>
        <taxon>Actinopterygii</taxon>
        <taxon>Neopterygii</taxon>
        <taxon>Teleostei</taxon>
        <taxon>Neoteleostei</taxon>
        <taxon>Acanthomorphata</taxon>
        <taxon>Eupercaria</taxon>
        <taxon>Perciformes</taxon>
        <taxon>Cottioidei</taxon>
        <taxon>Cottales</taxon>
        <taxon>Liparidae</taxon>
        <taxon>Liparis</taxon>
    </lineage>
</organism>
<evidence type="ECO:0000256" key="1">
    <source>
        <dbReference type="SAM" id="Phobius"/>
    </source>
</evidence>
<accession>A0A4Z2EZU5</accession>